<keyword evidence="4" id="KW-1185">Reference proteome</keyword>
<evidence type="ECO:0000256" key="1">
    <source>
        <dbReference type="ARBA" id="ARBA00008023"/>
    </source>
</evidence>
<dbReference type="AlphaFoldDB" id="R4KK47"/>
<dbReference type="GO" id="GO:0047429">
    <property type="term" value="F:nucleoside triphosphate diphosphatase activity"/>
    <property type="evidence" value="ECO:0007669"/>
    <property type="project" value="InterPro"/>
</dbReference>
<dbReference type="RefSeq" id="WP_006521376.1">
    <property type="nucleotide sequence ID" value="NC_021184.1"/>
</dbReference>
<dbReference type="SUPFAM" id="SSF52972">
    <property type="entry name" value="ITPase-like"/>
    <property type="match status" value="1"/>
</dbReference>
<dbReference type="Pfam" id="PF01725">
    <property type="entry name" value="Ham1p_like"/>
    <property type="match status" value="1"/>
</dbReference>
<dbReference type="GO" id="GO:0005737">
    <property type="term" value="C:cytoplasm"/>
    <property type="evidence" value="ECO:0007669"/>
    <property type="project" value="TreeGrafter"/>
</dbReference>
<comment type="similarity">
    <text evidence="1">Belongs to the HAM1 NTPase family.</text>
</comment>
<dbReference type="InterPro" id="IPR002637">
    <property type="entry name" value="RdgB/HAM1"/>
</dbReference>
<dbReference type="PANTHER" id="PTHR11067:SF9">
    <property type="entry name" value="INOSINE TRIPHOSPHATE PYROPHOSPHATASE"/>
    <property type="match status" value="1"/>
</dbReference>
<organism evidence="3 4">
    <name type="scientific">Desulfoscipio gibsoniae DSM 7213</name>
    <dbReference type="NCBI Taxonomy" id="767817"/>
    <lineage>
        <taxon>Bacteria</taxon>
        <taxon>Bacillati</taxon>
        <taxon>Bacillota</taxon>
        <taxon>Clostridia</taxon>
        <taxon>Eubacteriales</taxon>
        <taxon>Desulfallaceae</taxon>
        <taxon>Desulfoscipio</taxon>
    </lineage>
</organism>
<gene>
    <name evidence="3" type="ORF">Desgi_4325</name>
</gene>
<reference evidence="3 4" key="1">
    <citation type="submission" date="2012-01" db="EMBL/GenBank/DDBJ databases">
        <title>Complete sequence of Desulfotomaculum gibsoniae DSM 7213.</title>
        <authorList>
            <consortium name="US DOE Joint Genome Institute"/>
            <person name="Lucas S."/>
            <person name="Han J."/>
            <person name="Lapidus A."/>
            <person name="Cheng J.-F."/>
            <person name="Goodwin L."/>
            <person name="Pitluck S."/>
            <person name="Peters L."/>
            <person name="Ovchinnikova G."/>
            <person name="Teshima H."/>
            <person name="Detter J.C."/>
            <person name="Han C."/>
            <person name="Tapia R."/>
            <person name="Land M."/>
            <person name="Hauser L."/>
            <person name="Kyrpides N."/>
            <person name="Ivanova N."/>
            <person name="Pagani I."/>
            <person name="Parshina S."/>
            <person name="Plugge C."/>
            <person name="Muyzer G."/>
            <person name="Kuever J."/>
            <person name="Ivanova A."/>
            <person name="Nazina T."/>
            <person name="Klenk H.-P."/>
            <person name="Brambilla E."/>
            <person name="Spring S."/>
            <person name="Stams A.F."/>
            <person name="Woyke T."/>
        </authorList>
    </citation>
    <scope>NUCLEOTIDE SEQUENCE [LARGE SCALE GENOMIC DNA]</scope>
    <source>
        <strain evidence="3 4">DSM 7213</strain>
    </source>
</reference>
<proteinExistence type="inferred from homology"/>
<dbReference type="OrthoDB" id="9795331at2"/>
<dbReference type="STRING" id="767817.Desgi_4325"/>
<protein>
    <submittedName>
        <fullName evidence="3">Xanthosine triphosphate pyrophosphatase</fullName>
    </submittedName>
</protein>
<sequence length="189" mass="21454">MDKIKPMRFVTGNRQKIMEYELLLAPHQFIPVSLNVREPQGDNQREVVRGKVLLAFAEKRARLFVDHTGVSIDSWNDLPGAMTPEMWGQLGMSGFLRLMQCETSRRATVRTIIGYCNSRRIYIFEADMQGTIATEPDGPTDTWECLFIPDGSAKSLAAMPLEEKLKISARGQAAKKFKEFLSLQAVRTW</sequence>
<keyword evidence="2" id="KW-0378">Hydrolase</keyword>
<dbReference type="Proteomes" id="UP000013520">
    <property type="component" value="Chromosome"/>
</dbReference>
<dbReference type="eggNOG" id="COG0127">
    <property type="taxonomic scope" value="Bacteria"/>
</dbReference>
<evidence type="ECO:0000256" key="2">
    <source>
        <dbReference type="ARBA" id="ARBA00022801"/>
    </source>
</evidence>
<evidence type="ECO:0000313" key="3">
    <source>
        <dbReference type="EMBL" id="AGL03568.1"/>
    </source>
</evidence>
<evidence type="ECO:0000313" key="4">
    <source>
        <dbReference type="Proteomes" id="UP000013520"/>
    </source>
</evidence>
<dbReference type="Gene3D" id="3.90.950.10">
    <property type="match status" value="1"/>
</dbReference>
<dbReference type="HOGENOM" id="CLU_082080_1_0_9"/>
<accession>R4KK47</accession>
<dbReference type="EMBL" id="CP003273">
    <property type="protein sequence ID" value="AGL03568.1"/>
    <property type="molecule type" value="Genomic_DNA"/>
</dbReference>
<dbReference type="PANTHER" id="PTHR11067">
    <property type="entry name" value="INOSINE TRIPHOSPHATE PYROPHOSPHATASE/HAM1 PROTEIN"/>
    <property type="match status" value="1"/>
</dbReference>
<name>R4KK47_9FIRM</name>
<dbReference type="KEGG" id="dgi:Desgi_4325"/>
<dbReference type="InterPro" id="IPR029001">
    <property type="entry name" value="ITPase-like_fam"/>
</dbReference>
<dbReference type="GO" id="GO:0009143">
    <property type="term" value="P:nucleoside triphosphate catabolic process"/>
    <property type="evidence" value="ECO:0007669"/>
    <property type="project" value="InterPro"/>
</dbReference>